<comment type="caution">
    <text evidence="6">The sequence shown here is derived from an EMBL/GenBank/DDBJ whole genome shotgun (WGS) entry which is preliminary data.</text>
</comment>
<feature type="signal peptide" evidence="2">
    <location>
        <begin position="1"/>
        <end position="18"/>
    </location>
</feature>
<dbReference type="AlphaFoldDB" id="A0A562SJJ9"/>
<evidence type="ECO:0000259" key="5">
    <source>
        <dbReference type="Pfam" id="PF17162"/>
    </source>
</evidence>
<proteinExistence type="predicted"/>
<name>A0A562SJJ9_9BACT</name>
<feature type="chain" id="PRO_5022136574" evidence="2">
    <location>
        <begin position="19"/>
        <end position="855"/>
    </location>
</feature>
<feature type="domain" description="DUF5117" evidence="4">
    <location>
        <begin position="115"/>
        <end position="316"/>
    </location>
</feature>
<dbReference type="InterPro" id="IPR032534">
    <property type="entry name" value="EcxA_zinc-bd"/>
</dbReference>
<evidence type="ECO:0000259" key="4">
    <source>
        <dbReference type="Pfam" id="PF17148"/>
    </source>
</evidence>
<dbReference type="Gene3D" id="3.40.390.10">
    <property type="entry name" value="Collagenase (Catalytic Domain)"/>
    <property type="match status" value="1"/>
</dbReference>
<sequence>MKKNLMLFSLLMAGSLGAAVAQNRPGNPTTGGAPTQMPTGMPGGGAPAQRTAPKPYKDVITDKAKTDEGLFKVHFLDDKYFFELPDSLLNRDILVVTRISKSAAGLSNGFSGYAGDIVNNNVIRFERGPNNKIFLKRVSFDQRGTDENGMYKSVVNSNTQPIMQAFDVKAYNRDSVTNTRFTVIEMTDFIAGDNDVLFFNTGSKSSLQLGMIQADKSYTQTIKSYPINIEIKTVKTYGRAVTPATAQAGGFGGGNRASTFTLELNSSMLLLPKTPAKARYFDPRVGFFTRRVTDFDANPQGVKEIQMAVRWKLEPKEEDVEKYLRGELVEPKNPIIYYIDPATPKKWVPYLIQGVSDWQAAFEKAGFKNAIIGKMAPTAKEDSTWSLEDARFSAIVYKPSEVANASGPNVHDPRSGQILESHINWYHNVMSLLRNWYFVQTAAVDAGARTMVFDDALMGELIRFVSSHEVGHTLGLRHNYGSSSTVPVDSLRNKAWVEANGHTPSIMDYARFNYVAQPEDNISRSGLFPRIGDYDKWAIEWGYRWMPEYKTAEAEVPVLQKLTTERLKNKRLWFGTETNPDDPRSQNEDLGNDAMKASAYGIKNLQRIVPNLINWTKQPNESYDGLNEMYNQVQTQFGRYMGHVAKWVGGIYETPKMVEQEGPVYEFVAKAKQKEAVAFLNQQLFTTPTWLINNDIFGRTGINPQEIIGNRQEAVINRLISVSTMSKLFAAEAELGNNAYKATELMDDLRRSIFSEVYTRKATDIYRRNLQKMFVERVISLLPGAPSSNTGGLSITFQITPSVNVKNTDAYSILKGTLRQLSNDIKAALPLTTDNITKLHLQDLNDRITDILNKK</sequence>
<dbReference type="InterPro" id="IPR033428">
    <property type="entry name" value="DUF5118"/>
</dbReference>
<dbReference type="InterPro" id="IPR033413">
    <property type="entry name" value="DUF5117"/>
</dbReference>
<dbReference type="PANTHER" id="PTHR38478">
    <property type="entry name" value="PEPTIDASE M1A AND M12B"/>
    <property type="match status" value="1"/>
</dbReference>
<dbReference type="InterPro" id="IPR024079">
    <property type="entry name" value="MetalloPept_cat_dom_sf"/>
</dbReference>
<feature type="compositionally biased region" description="Low complexity" evidence="1">
    <location>
        <begin position="28"/>
        <end position="40"/>
    </location>
</feature>
<protein>
    <submittedName>
        <fullName evidence="6">Uncharacterized protein DUF5118</fullName>
    </submittedName>
</protein>
<organism evidence="6 7">
    <name type="scientific">Lacibacter cauensis</name>
    <dbReference type="NCBI Taxonomy" id="510947"/>
    <lineage>
        <taxon>Bacteria</taxon>
        <taxon>Pseudomonadati</taxon>
        <taxon>Bacteroidota</taxon>
        <taxon>Chitinophagia</taxon>
        <taxon>Chitinophagales</taxon>
        <taxon>Chitinophagaceae</taxon>
        <taxon>Lacibacter</taxon>
    </lineage>
</organism>
<dbReference type="OrthoDB" id="9776599at2"/>
<reference evidence="6 7" key="1">
    <citation type="journal article" date="2015" name="Stand. Genomic Sci.">
        <title>Genomic Encyclopedia of Bacterial and Archaeal Type Strains, Phase III: the genomes of soil and plant-associated and newly described type strains.</title>
        <authorList>
            <person name="Whitman W.B."/>
            <person name="Woyke T."/>
            <person name="Klenk H.P."/>
            <person name="Zhou Y."/>
            <person name="Lilburn T.G."/>
            <person name="Beck B.J."/>
            <person name="De Vos P."/>
            <person name="Vandamme P."/>
            <person name="Eisen J.A."/>
            <person name="Garrity G."/>
            <person name="Hugenholtz P."/>
            <person name="Kyrpides N.C."/>
        </authorList>
    </citation>
    <scope>NUCLEOTIDE SEQUENCE [LARGE SCALE GENOMIC DNA]</scope>
    <source>
        <strain evidence="6 7">CGMCC 1.7271</strain>
    </source>
</reference>
<accession>A0A562SJJ9</accession>
<dbReference type="Proteomes" id="UP000316167">
    <property type="component" value="Unassembled WGS sequence"/>
</dbReference>
<evidence type="ECO:0000256" key="1">
    <source>
        <dbReference type="SAM" id="MobiDB-lite"/>
    </source>
</evidence>
<evidence type="ECO:0000259" key="3">
    <source>
        <dbReference type="Pfam" id="PF16313"/>
    </source>
</evidence>
<feature type="domain" description="DUF5118" evidence="5">
    <location>
        <begin position="53"/>
        <end position="101"/>
    </location>
</feature>
<evidence type="ECO:0000256" key="2">
    <source>
        <dbReference type="SAM" id="SignalP"/>
    </source>
</evidence>
<dbReference type="PANTHER" id="PTHR38478:SF1">
    <property type="entry name" value="ZINC DEPENDENT METALLOPROTEASE DOMAIN LIPOPROTEIN"/>
    <property type="match status" value="1"/>
</dbReference>
<keyword evidence="7" id="KW-1185">Reference proteome</keyword>
<evidence type="ECO:0000313" key="6">
    <source>
        <dbReference type="EMBL" id="TWI81154.1"/>
    </source>
</evidence>
<dbReference type="Pfam" id="PF16313">
    <property type="entry name" value="DUF4953"/>
    <property type="match status" value="1"/>
</dbReference>
<dbReference type="SUPFAM" id="SSF55486">
    <property type="entry name" value="Metalloproteases ('zincins'), catalytic domain"/>
    <property type="match status" value="1"/>
</dbReference>
<feature type="domain" description="EcxA zinc-binding" evidence="3">
    <location>
        <begin position="451"/>
        <end position="758"/>
    </location>
</feature>
<dbReference type="Pfam" id="PF17162">
    <property type="entry name" value="DUF5118"/>
    <property type="match status" value="1"/>
</dbReference>
<dbReference type="CDD" id="cd04276">
    <property type="entry name" value="ZnMc_MMP_like_2"/>
    <property type="match status" value="1"/>
</dbReference>
<dbReference type="EMBL" id="VLLE01000004">
    <property type="protein sequence ID" value="TWI81154.1"/>
    <property type="molecule type" value="Genomic_DNA"/>
</dbReference>
<dbReference type="RefSeq" id="WP_144886362.1">
    <property type="nucleotide sequence ID" value="NZ_VLLE01000004.1"/>
</dbReference>
<feature type="region of interest" description="Disordered" evidence="1">
    <location>
        <begin position="21"/>
        <end position="53"/>
    </location>
</feature>
<dbReference type="Pfam" id="PF17148">
    <property type="entry name" value="DUF5117"/>
    <property type="match status" value="1"/>
</dbReference>
<dbReference type="InterPro" id="IPR034032">
    <property type="entry name" value="Zn_MMP-like_bac"/>
</dbReference>
<gene>
    <name evidence="6" type="ORF">IQ13_2169</name>
</gene>
<evidence type="ECO:0000313" key="7">
    <source>
        <dbReference type="Proteomes" id="UP000316167"/>
    </source>
</evidence>
<keyword evidence="2" id="KW-0732">Signal</keyword>
<dbReference type="GO" id="GO:0008237">
    <property type="term" value="F:metallopeptidase activity"/>
    <property type="evidence" value="ECO:0007669"/>
    <property type="project" value="InterPro"/>
</dbReference>